<gene>
    <name evidence="4" type="ORF">EB03_00867</name>
</gene>
<protein>
    <recommendedName>
        <fullName evidence="3">WxL domain-containing protein</fullName>
    </recommendedName>
</protein>
<reference evidence="4 5" key="1">
    <citation type="submission" date="2015-06" db="EMBL/GenBank/DDBJ databases">
        <title>The Genome Sequence of Enterococcus hirae 88EA1.</title>
        <authorList>
            <consortium name="The Broad Institute Genomics Platform"/>
            <consortium name="The Broad Institute Genome Sequencing Center for Infectious Disease"/>
            <person name="Earl A.M."/>
            <person name="Van Tyne D."/>
            <person name="Lebreton F."/>
            <person name="Saavedra J.T."/>
            <person name="Gilmore M.S."/>
            <person name="Manson McGuire A."/>
            <person name="Clock S."/>
            <person name="Crupain M."/>
            <person name="Rangan U."/>
            <person name="Young S."/>
            <person name="Abouelleil A."/>
            <person name="Cao P."/>
            <person name="Chapman S.B."/>
            <person name="Griggs A."/>
            <person name="Priest M."/>
            <person name="Shea T."/>
            <person name="Wortman J."/>
            <person name="Nusbaum C."/>
            <person name="Birren B."/>
        </authorList>
    </citation>
    <scope>NUCLEOTIDE SEQUENCE [LARGE SCALE GENOMIC DNA]</scope>
    <source>
        <strain evidence="4 5">88EA1</strain>
    </source>
</reference>
<sequence length="228" mass="23872">MKKQVVSIAGLALLALGTSSSVVCAAENEGLTSQVTNKTNVTLKEGSGSDVQPVVPDDTHDDDPSTGAKGSLSIPFASNITFGEQEIQQGDADYFALNKKPFVQVNDTRGGAKGWTLGVSISPFTSTDKDHSELTGAQLSLSNGQVVTKNNSSKAPHLVESKDHTFVLNEVNQTVMLAQPGEGAGAFAAVFEGTDGKNENVKLHVPRAGVEAKNYTAEITWTLSDAPV</sequence>
<evidence type="ECO:0000313" key="4">
    <source>
        <dbReference type="EMBL" id="RBT69197.1"/>
    </source>
</evidence>
<comment type="caution">
    <text evidence="4">The sequence shown here is derived from an EMBL/GenBank/DDBJ whole genome shotgun (WGS) entry which is preliminary data.</text>
</comment>
<dbReference type="Pfam" id="PF13731">
    <property type="entry name" value="WxL"/>
    <property type="match status" value="1"/>
</dbReference>
<dbReference type="Proteomes" id="UP000253498">
    <property type="component" value="Unassembled WGS sequence"/>
</dbReference>
<evidence type="ECO:0000313" key="5">
    <source>
        <dbReference type="Proteomes" id="UP000253498"/>
    </source>
</evidence>
<feature type="signal peptide" evidence="2">
    <location>
        <begin position="1"/>
        <end position="25"/>
    </location>
</feature>
<keyword evidence="2" id="KW-0732">Signal</keyword>
<proteinExistence type="predicted"/>
<feature type="chain" id="PRO_5044304325" description="WxL domain-containing protein" evidence="2">
    <location>
        <begin position="26"/>
        <end position="228"/>
    </location>
</feature>
<name>A0AB37IPF4_ENTHR</name>
<feature type="domain" description="WxL" evidence="3">
    <location>
        <begin position="33"/>
        <end position="227"/>
    </location>
</feature>
<dbReference type="AlphaFoldDB" id="A0AB37IPF4"/>
<evidence type="ECO:0000256" key="2">
    <source>
        <dbReference type="SAM" id="SignalP"/>
    </source>
</evidence>
<dbReference type="InterPro" id="IPR027994">
    <property type="entry name" value="WxL_dom"/>
</dbReference>
<accession>A0AB37IPF4</accession>
<feature type="region of interest" description="Disordered" evidence="1">
    <location>
        <begin position="37"/>
        <end position="70"/>
    </location>
</feature>
<evidence type="ECO:0000259" key="3">
    <source>
        <dbReference type="Pfam" id="PF13731"/>
    </source>
</evidence>
<evidence type="ECO:0000256" key="1">
    <source>
        <dbReference type="SAM" id="MobiDB-lite"/>
    </source>
</evidence>
<dbReference type="EMBL" id="LESJ01000004">
    <property type="protein sequence ID" value="RBT69197.1"/>
    <property type="molecule type" value="Genomic_DNA"/>
</dbReference>
<organism evidence="4 5">
    <name type="scientific">Enterococcus hirae</name>
    <dbReference type="NCBI Taxonomy" id="1354"/>
    <lineage>
        <taxon>Bacteria</taxon>
        <taxon>Bacillati</taxon>
        <taxon>Bacillota</taxon>
        <taxon>Bacilli</taxon>
        <taxon>Lactobacillales</taxon>
        <taxon>Enterococcaceae</taxon>
        <taxon>Enterococcus</taxon>
    </lineage>
</organism>
<dbReference type="RefSeq" id="WP_010719065.1">
    <property type="nucleotide sequence ID" value="NZ_CAKMAQ010000001.1"/>
</dbReference>